<organism evidence="1 2">
    <name type="scientific">Maribacter confluentis</name>
    <dbReference type="NCBI Taxonomy" id="1656093"/>
    <lineage>
        <taxon>Bacteria</taxon>
        <taxon>Pseudomonadati</taxon>
        <taxon>Bacteroidota</taxon>
        <taxon>Flavobacteriia</taxon>
        <taxon>Flavobacteriales</taxon>
        <taxon>Flavobacteriaceae</taxon>
        <taxon>Maribacter</taxon>
    </lineage>
</organism>
<evidence type="ECO:0000313" key="2">
    <source>
        <dbReference type="Proteomes" id="UP001168579"/>
    </source>
</evidence>
<protein>
    <submittedName>
        <fullName evidence="1">DUF2911 domain-containing protein</fullName>
    </submittedName>
</protein>
<keyword evidence="2" id="KW-1185">Reference proteome</keyword>
<accession>A0ABT8RN83</accession>
<name>A0ABT8RN83_9FLAO</name>
<dbReference type="RefSeq" id="WP_304435025.1">
    <property type="nucleotide sequence ID" value="NZ_JAUKUC010000001.1"/>
</dbReference>
<sequence length="289" mass="33315">MKFTWFVLLLTTVSLCKAQINHPKISPFSTLVQEVGFTEIKVEYSRPAARGRHLFGIAPNGESGLVPFGRIWRVGANASTKITFNKAVYINNTKLEKGTYALYAFPETDEWQIVFHKNINHWGDGRNAYNEKEDVLRLSIVPKKTKDFQESFQIAFDAIDHNGLQMTWHWGNTKLVIPIVVDTKRHMQDQIDLALKELPNAQTYYEIARYYQEQGLEPELALEYVDNAIALGGGTYFYYRVKSLILADMEQYQEAISYAEASMELAQQLNKDEFVRLNKANIKDWESKK</sequence>
<evidence type="ECO:0000313" key="1">
    <source>
        <dbReference type="EMBL" id="MDO1511799.1"/>
    </source>
</evidence>
<comment type="caution">
    <text evidence="1">The sequence shown here is derived from an EMBL/GenBank/DDBJ whole genome shotgun (WGS) entry which is preliminary data.</text>
</comment>
<dbReference type="Gene3D" id="1.25.40.10">
    <property type="entry name" value="Tetratricopeptide repeat domain"/>
    <property type="match status" value="1"/>
</dbReference>
<reference evidence="1" key="1">
    <citation type="journal article" date="2014" name="Int. J. Syst. Evol. Microbiol.">
        <title>Complete genome of a new Firmicutes species belonging to the dominant human colonic microbiota ('Ruminococcus bicirculans') reveals two chromosomes and a selective capacity to utilize plant glucans.</title>
        <authorList>
            <consortium name="NISC Comparative Sequencing Program"/>
            <person name="Wegmann U."/>
            <person name="Louis P."/>
            <person name="Goesmann A."/>
            <person name="Henrissat B."/>
            <person name="Duncan S.H."/>
            <person name="Flint H.J."/>
        </authorList>
    </citation>
    <scope>NUCLEOTIDE SEQUENCE</scope>
    <source>
        <strain evidence="1">CECT 8869</strain>
    </source>
</reference>
<dbReference type="Pfam" id="PF11138">
    <property type="entry name" value="DUF2911"/>
    <property type="match status" value="1"/>
</dbReference>
<dbReference type="SUPFAM" id="SSF48452">
    <property type="entry name" value="TPR-like"/>
    <property type="match status" value="1"/>
</dbReference>
<proteinExistence type="predicted"/>
<reference evidence="1" key="2">
    <citation type="submission" date="2023-06" db="EMBL/GenBank/DDBJ databases">
        <authorList>
            <person name="Lucena T."/>
            <person name="Sun Q."/>
        </authorList>
    </citation>
    <scope>NUCLEOTIDE SEQUENCE</scope>
    <source>
        <strain evidence="1">CECT 8869</strain>
    </source>
</reference>
<dbReference type="InterPro" id="IPR021314">
    <property type="entry name" value="DUF2911"/>
</dbReference>
<dbReference type="InterPro" id="IPR011990">
    <property type="entry name" value="TPR-like_helical_dom_sf"/>
</dbReference>
<dbReference type="Proteomes" id="UP001168579">
    <property type="component" value="Unassembled WGS sequence"/>
</dbReference>
<dbReference type="EMBL" id="JAUKUC010000001">
    <property type="protein sequence ID" value="MDO1511799.1"/>
    <property type="molecule type" value="Genomic_DNA"/>
</dbReference>
<gene>
    <name evidence="1" type="ORF">Q2T41_03860</name>
</gene>